<evidence type="ECO:0000313" key="1">
    <source>
        <dbReference type="EMBL" id="PGH21753.1"/>
    </source>
</evidence>
<sequence length="161" mass="18835">MILEVEKLIFNFLNERLKDKKVTVYHGLLPEINHEDREEGKSEKDLFPFAILRVTKFEQTRNGIDNYDVPIDLEVWIGTKMENEKDYLSNLSIGDYLKKEFLNESTIDGKFAVDQSYPFSIEYFTAEAEPYFYSVCRFRVFGVPDTSEVVERKIAKLLGRG</sequence>
<dbReference type="EMBL" id="NJGI01000001">
    <property type="protein sequence ID" value="PGH21753.1"/>
    <property type="molecule type" value="Genomic_DNA"/>
</dbReference>
<evidence type="ECO:0000313" key="2">
    <source>
        <dbReference type="Proteomes" id="UP000222862"/>
    </source>
</evidence>
<name>A0A2B7YL55_FUSNP</name>
<organism evidence="1 2">
    <name type="scientific">Fusobacterium nucleatum subsp. polymorphum</name>
    <name type="common">Fusobacterium polymorphum</name>
    <dbReference type="NCBI Taxonomy" id="76857"/>
    <lineage>
        <taxon>Bacteria</taxon>
        <taxon>Fusobacteriati</taxon>
        <taxon>Fusobacteriota</taxon>
        <taxon>Fusobacteriia</taxon>
        <taxon>Fusobacteriales</taxon>
        <taxon>Fusobacteriaceae</taxon>
        <taxon>Fusobacterium</taxon>
    </lineage>
</organism>
<comment type="caution">
    <text evidence="1">The sequence shown here is derived from an EMBL/GenBank/DDBJ whole genome shotgun (WGS) entry which is preliminary data.</text>
</comment>
<proteinExistence type="predicted"/>
<accession>A0A2B7YL55</accession>
<dbReference type="Proteomes" id="UP000222862">
    <property type="component" value="Unassembled WGS sequence"/>
</dbReference>
<protein>
    <submittedName>
        <fullName evidence="1">Uncharacterized protein</fullName>
    </submittedName>
</protein>
<reference evidence="1 2" key="1">
    <citation type="submission" date="2017-06" db="EMBL/GenBank/DDBJ databases">
        <title>Genome sequencing of Fusobacterium nucleatum subsp. polymorphum KCOM 1232 (=ChDC F37).</title>
        <authorList>
            <person name="Kook J.-K."/>
            <person name="Park S.-N."/>
            <person name="Lim Y.K."/>
            <person name="Roh H."/>
        </authorList>
    </citation>
    <scope>NUCLEOTIDE SEQUENCE [LARGE SCALE GENOMIC DNA]</scope>
    <source>
        <strain evidence="2">KCOM 1232 ( ChDC F37)</strain>
    </source>
</reference>
<dbReference type="RefSeq" id="WP_098701919.1">
    <property type="nucleotide sequence ID" value="NZ_NJGI01000001.1"/>
</dbReference>
<dbReference type="AlphaFoldDB" id="A0A2B7YL55"/>
<gene>
    <name evidence="1" type="ORF">RN96_00535</name>
</gene>